<comment type="caution">
    <text evidence="1">The sequence shown here is derived from an EMBL/GenBank/DDBJ whole genome shotgun (WGS) entry which is preliminary data.</text>
</comment>
<reference evidence="1 2" key="1">
    <citation type="journal article" date="2021" name="Hortic Res">
        <title>High-quality reference genome and annotation aids understanding of berry development for evergreen blueberry (Vaccinium darrowii).</title>
        <authorList>
            <person name="Yu J."/>
            <person name="Hulse-Kemp A.M."/>
            <person name="Babiker E."/>
            <person name="Staton M."/>
        </authorList>
    </citation>
    <scope>NUCLEOTIDE SEQUENCE [LARGE SCALE GENOMIC DNA]</scope>
    <source>
        <strain evidence="2">cv. NJ 8807/NJ 8810</strain>
        <tissue evidence="1">Young leaf</tissue>
    </source>
</reference>
<gene>
    <name evidence="1" type="ORF">Vadar_000058</name>
</gene>
<dbReference type="Proteomes" id="UP000828048">
    <property type="component" value="Chromosome 11"/>
</dbReference>
<accession>A0ACB7YJ55</accession>
<sequence length="926" mass="105050">MLLLVLGGFALLFPCFGPYHCYGFAEGGEIIAPPGLELTSIMDWEDFHSRHKVFNGFVEALKDPEVNMIAVYGAGGVGKTTMVDVVGERMERDGIFYEVIKAVVSYDANVRKIQGQLANHLNLILDAETEVGIAIQLWNRLDNGKKNLIILDDVWQELDLNTIGIPITDQNKRCKVVITSQNRDVWKNMDVHKDFKIEFLSEEEAWILFKKVGDVDLNDQPLRDMAWAICKDCEGLPLAVKAFAAALRGKDMYAWQDALGKLKKSMLRDIEGINRWLYEPLRWSYDRLDYEDAKSCFLLCCLFSEDAEILVDDLVRYYMAGGTLDRKPDTLLRGLYRVRKLVDTLKSQGLLLDGNSEDTVKMHAVMRHVSTSIANNDESFFVDHHVKQWPAKATYEHCSVISLRPDDMHKFPNELVCPKLHTLRLDYTGNKSHAQVPDKFFSGTENLTILDLKRVTPPASLAKLAKLKMLCLEGCNLGDIAILKNLNDHLEILSLRGSKIEVLPLEVGELTRLRLLDMEDCKELGMIPKGVISKLFLLEELYMPWNFRQWEGMTDERQINCVSLDELMALTRLTTLHIYIPDTALLPKDFTFENLVRFRISFGGEGFLGNRSLGDGALVLENIHIANALEHLLGMQRNGLHPSTSFNHLTSLSFRHCRVKYLFSPSCARGLVQLKYLTIESCTVMEGVIGTEGEKGEDEVIIFRLLKYLRLEGLPNLISFYHGKKKTATSSGSSSAHARMVLFNDKVTFPRLENLELDKCESLRCIFQPSMASVLVNLQELIINDCSKLEVVVDGEAEIEDGLGRKSTDKTLFPHLSKLELRRLPELRWFCQFRYPLEMPLLSQMVIEVCPRLNSFSSGSVNSSAQAQMVLFNDKVTFPRLENLVLDKCETLRCIFQPSMASVLVNLQELIINDCLKMEAVVDKKK</sequence>
<evidence type="ECO:0000313" key="1">
    <source>
        <dbReference type="EMBL" id="KAH7853213.1"/>
    </source>
</evidence>
<keyword evidence="2" id="KW-1185">Reference proteome</keyword>
<organism evidence="1 2">
    <name type="scientific">Vaccinium darrowii</name>
    <dbReference type="NCBI Taxonomy" id="229202"/>
    <lineage>
        <taxon>Eukaryota</taxon>
        <taxon>Viridiplantae</taxon>
        <taxon>Streptophyta</taxon>
        <taxon>Embryophyta</taxon>
        <taxon>Tracheophyta</taxon>
        <taxon>Spermatophyta</taxon>
        <taxon>Magnoliopsida</taxon>
        <taxon>eudicotyledons</taxon>
        <taxon>Gunneridae</taxon>
        <taxon>Pentapetalae</taxon>
        <taxon>asterids</taxon>
        <taxon>Ericales</taxon>
        <taxon>Ericaceae</taxon>
        <taxon>Vaccinioideae</taxon>
        <taxon>Vaccinieae</taxon>
        <taxon>Vaccinium</taxon>
    </lineage>
</organism>
<name>A0ACB7YJ55_9ERIC</name>
<evidence type="ECO:0000313" key="2">
    <source>
        <dbReference type="Proteomes" id="UP000828048"/>
    </source>
</evidence>
<dbReference type="EMBL" id="CM037161">
    <property type="protein sequence ID" value="KAH7853213.1"/>
    <property type="molecule type" value="Genomic_DNA"/>
</dbReference>
<proteinExistence type="predicted"/>
<protein>
    <submittedName>
        <fullName evidence="1">Uncharacterized protein</fullName>
    </submittedName>
</protein>